<dbReference type="Proteomes" id="UP001479436">
    <property type="component" value="Unassembled WGS sequence"/>
</dbReference>
<organism evidence="2 3">
    <name type="scientific">Basidiobolus ranarum</name>
    <dbReference type="NCBI Taxonomy" id="34480"/>
    <lineage>
        <taxon>Eukaryota</taxon>
        <taxon>Fungi</taxon>
        <taxon>Fungi incertae sedis</taxon>
        <taxon>Zoopagomycota</taxon>
        <taxon>Entomophthoromycotina</taxon>
        <taxon>Basidiobolomycetes</taxon>
        <taxon>Basidiobolales</taxon>
        <taxon>Basidiobolaceae</taxon>
        <taxon>Basidiobolus</taxon>
    </lineage>
</organism>
<gene>
    <name evidence="2" type="primary">GRR1_4</name>
    <name evidence="2" type="ORF">K7432_011536</name>
</gene>
<dbReference type="EMBL" id="JASJQH010000902">
    <property type="protein sequence ID" value="KAK9762588.1"/>
    <property type="molecule type" value="Genomic_DNA"/>
</dbReference>
<dbReference type="InterPro" id="IPR032675">
    <property type="entry name" value="LRR_dom_sf"/>
</dbReference>
<accession>A0ABR2WM66</accession>
<dbReference type="CDD" id="cd22159">
    <property type="entry name" value="F-box_AtTIR1-like"/>
    <property type="match status" value="1"/>
</dbReference>
<keyword evidence="2" id="KW-0436">Ligase</keyword>
<dbReference type="InterPro" id="IPR001810">
    <property type="entry name" value="F-box_dom"/>
</dbReference>
<dbReference type="SMART" id="SM00256">
    <property type="entry name" value="FBOX"/>
    <property type="match status" value="1"/>
</dbReference>
<dbReference type="Pfam" id="PF12937">
    <property type="entry name" value="F-box-like"/>
    <property type="match status" value="1"/>
</dbReference>
<sequence length="543" mass="62105">MALILPPEVLQHIIGYLSEPKDLLSCCLVCSTWCKTGQSHLWNAPVLSRIISTKDHNTFESFFQTTKNSVSLLIQKIETSYCPFENLDKILSWILRLQSLRVLKLPVGYLTCSRISNESFAFQNLRLLEHLSIEQTDAGTRLLYQLIAKCPLLEDISIQLEASHVSNSTLLDVSPKYIPVAKRLQRLKIMEEFRLKPGGRLKSEFLEAVILATPCVQRFTIVSYTIPNGFATILNERCPNLTHFKMQNIHVYGGPSLNRKLSETCEAIALHFSTQMIEMELDFRRAHSNNSVVMLPNTWYEHSWTYLTSLKLSGIQINQQQMIALSQSLTGDMEVLEINLPTTETHPLQFSRNELNLHAWLSLFTKCGGTLTSVTVGADYLPNRFVEILSKHCNKLKHLKLESHTVDDYSVYDIVRYLGKSLNSLHIQSVNLGTKTFHLVARKCVKLEQLNLSRTIDIPSHQPYYYSDESRVQPYMETSVTSQFLQSLTRLSLVNWRLGVEFFQILSNLKNSKLSQVRVSEPVDNCFPLATLRSKFPEFNIVE</sequence>
<evidence type="ECO:0000313" key="2">
    <source>
        <dbReference type="EMBL" id="KAK9762588.1"/>
    </source>
</evidence>
<comment type="caution">
    <text evidence="2">The sequence shown here is derived from an EMBL/GenBank/DDBJ whole genome shotgun (WGS) entry which is preliminary data.</text>
</comment>
<dbReference type="InterPro" id="IPR036047">
    <property type="entry name" value="F-box-like_dom_sf"/>
</dbReference>
<dbReference type="PANTHER" id="PTHR13318">
    <property type="entry name" value="PARTNER OF PAIRED, ISOFORM B-RELATED"/>
    <property type="match status" value="1"/>
</dbReference>
<dbReference type="Gene3D" id="3.80.10.10">
    <property type="entry name" value="Ribonuclease Inhibitor"/>
    <property type="match status" value="2"/>
</dbReference>
<reference evidence="2 3" key="1">
    <citation type="submission" date="2023-04" db="EMBL/GenBank/DDBJ databases">
        <title>Genome of Basidiobolus ranarum AG-B5.</title>
        <authorList>
            <person name="Stajich J.E."/>
            <person name="Carter-House D."/>
            <person name="Gryganskyi A."/>
        </authorList>
    </citation>
    <scope>NUCLEOTIDE SEQUENCE [LARGE SCALE GENOMIC DNA]</scope>
    <source>
        <strain evidence="2 3">AG-B5</strain>
    </source>
</reference>
<evidence type="ECO:0000259" key="1">
    <source>
        <dbReference type="SMART" id="SM00256"/>
    </source>
</evidence>
<feature type="domain" description="F-box" evidence="1">
    <location>
        <begin position="5"/>
        <end position="46"/>
    </location>
</feature>
<proteinExistence type="predicted"/>
<name>A0ABR2WM66_9FUNG</name>
<evidence type="ECO:0000313" key="3">
    <source>
        <dbReference type="Proteomes" id="UP001479436"/>
    </source>
</evidence>
<dbReference type="GO" id="GO:0016874">
    <property type="term" value="F:ligase activity"/>
    <property type="evidence" value="ECO:0007669"/>
    <property type="project" value="UniProtKB-KW"/>
</dbReference>
<dbReference type="SUPFAM" id="SSF81383">
    <property type="entry name" value="F-box domain"/>
    <property type="match status" value="1"/>
</dbReference>
<dbReference type="SUPFAM" id="SSF52047">
    <property type="entry name" value="RNI-like"/>
    <property type="match status" value="2"/>
</dbReference>
<dbReference type="Gene3D" id="1.20.1280.50">
    <property type="match status" value="1"/>
</dbReference>
<protein>
    <submittedName>
        <fullName evidence="2">SCF ubiquitin ligase complex subunit</fullName>
    </submittedName>
</protein>
<keyword evidence="3" id="KW-1185">Reference proteome</keyword>